<feature type="chain" id="PRO_5046688848" description="Pilus formation protein N-terminal domain-containing protein" evidence="1">
    <location>
        <begin position="24"/>
        <end position="192"/>
    </location>
</feature>
<dbReference type="GeneID" id="93076835"/>
<name>A0ABM5NFQ6_LIBAS</name>
<evidence type="ECO:0000256" key="1">
    <source>
        <dbReference type="SAM" id="SignalP"/>
    </source>
</evidence>
<organism evidence="3 4">
    <name type="scientific">Candidatus Liberibacter asiaticus str. gxpsy</name>
    <dbReference type="NCBI Taxonomy" id="1174529"/>
    <lineage>
        <taxon>Bacteria</taxon>
        <taxon>Pseudomonadati</taxon>
        <taxon>Pseudomonadota</taxon>
        <taxon>Alphaproteobacteria</taxon>
        <taxon>Hyphomicrobiales</taxon>
        <taxon>Rhizobiaceae</taxon>
        <taxon>Liberibacter</taxon>
    </lineage>
</organism>
<dbReference type="InterPro" id="IPR032789">
    <property type="entry name" value="T2SS-T3SS_pil_N"/>
</dbReference>
<dbReference type="EMBL" id="CP004005">
    <property type="protein sequence ID" value="AGH16829.1"/>
    <property type="molecule type" value="Genomic_DNA"/>
</dbReference>
<evidence type="ECO:0000313" key="4">
    <source>
        <dbReference type="Proteomes" id="UP000011820"/>
    </source>
</evidence>
<feature type="domain" description="Pilus formation protein N-terminal" evidence="2">
    <location>
        <begin position="89"/>
        <end position="156"/>
    </location>
</feature>
<sequence length="192" mass="21535">MARTQIALALSFFMITHSYYAFSQDEIKKNNPTLEKKPIVLMKHEIQEKKPLPPLPPLHRKRQREIKNETVRKKGIPTTASQKTPEDNSNRIRIAVGQSLILQFDVLPKQVIVGDDKIVDVLALEKEKTVVITGKNLGSTNIIVLGHNNDILLDTEIATFANEQSTVRVYTPGTLSFLSCTPRCLPSSPPVR</sequence>
<dbReference type="Proteomes" id="UP000011820">
    <property type="component" value="Chromosome"/>
</dbReference>
<evidence type="ECO:0000313" key="3">
    <source>
        <dbReference type="EMBL" id="AGH16829.1"/>
    </source>
</evidence>
<keyword evidence="4" id="KW-1185">Reference proteome</keyword>
<dbReference type="RefSeq" id="WP_015452426.1">
    <property type="nucleotide sequence ID" value="NC_020549.1"/>
</dbReference>
<feature type="signal peptide" evidence="1">
    <location>
        <begin position="1"/>
        <end position="23"/>
    </location>
</feature>
<reference evidence="3 4" key="1">
    <citation type="journal article" date="2013" name="Genome Announc.">
        <title>Complete Genome Sequence of a Chinese Strain of 'Candidatus Liberibacter asiaticus'.</title>
        <authorList>
            <person name="Lin H."/>
            <person name="Han C.S."/>
            <person name="Liu B."/>
            <person name="Lou B."/>
            <person name="Bai X."/>
            <person name="Deng C."/>
            <person name="Civerolo E.L."/>
            <person name="Gupta G."/>
        </authorList>
    </citation>
    <scope>NUCLEOTIDE SEQUENCE [LARGE SCALE GENOMIC DNA]</scope>
    <source>
        <strain evidence="4">gxpsy</strain>
    </source>
</reference>
<proteinExistence type="predicted"/>
<protein>
    <recommendedName>
        <fullName evidence="2">Pilus formation protein N-terminal domain-containing protein</fullName>
    </recommendedName>
</protein>
<keyword evidence="1" id="KW-0732">Signal</keyword>
<dbReference type="Pfam" id="PF13629">
    <property type="entry name" value="T2SS-T3SS_pil_N"/>
    <property type="match status" value="1"/>
</dbReference>
<gene>
    <name evidence="3" type="ORF">WSI_02295</name>
</gene>
<accession>A0ABM5NFQ6</accession>
<evidence type="ECO:0000259" key="2">
    <source>
        <dbReference type="Pfam" id="PF13629"/>
    </source>
</evidence>